<dbReference type="eggNOG" id="COG5434">
    <property type="taxonomic scope" value="Bacteria"/>
</dbReference>
<dbReference type="Gene3D" id="2.160.20.10">
    <property type="entry name" value="Single-stranded right-handed beta-helix, Pectin lyase-like"/>
    <property type="match status" value="1"/>
</dbReference>
<proteinExistence type="predicted"/>
<protein>
    <recommendedName>
        <fullName evidence="1">Rhamnogalacturonase A/B/Epimerase-like pectate lyase domain-containing protein</fullName>
    </recommendedName>
</protein>
<evidence type="ECO:0000313" key="3">
    <source>
        <dbReference type="Proteomes" id="UP000027725"/>
    </source>
</evidence>
<dbReference type="InterPro" id="IPR024535">
    <property type="entry name" value="RHGA/B-epi-like_pectate_lyase"/>
</dbReference>
<organism evidence="2 3">
    <name type="scientific">Thioclava dalianensis</name>
    <dbReference type="NCBI Taxonomy" id="1185766"/>
    <lineage>
        <taxon>Bacteria</taxon>
        <taxon>Pseudomonadati</taxon>
        <taxon>Pseudomonadota</taxon>
        <taxon>Alphaproteobacteria</taxon>
        <taxon>Rhodobacterales</taxon>
        <taxon>Paracoccaceae</taxon>
        <taxon>Thioclava</taxon>
    </lineage>
</organism>
<dbReference type="InterPro" id="IPR011050">
    <property type="entry name" value="Pectin_lyase_fold/virulence"/>
</dbReference>
<accession>A0A074TDF1</accession>
<dbReference type="RefSeq" id="WP_038065573.1">
    <property type="nucleotide sequence ID" value="NZ_JHEH01000010.1"/>
</dbReference>
<name>A0A074TDF1_9RHOB</name>
<comment type="caution">
    <text evidence="2">The sequence shown here is derived from an EMBL/GenBank/DDBJ whole genome shotgun (WGS) entry which is preliminary data.</text>
</comment>
<dbReference type="EMBL" id="JHEH01000010">
    <property type="protein sequence ID" value="KEP69791.1"/>
    <property type="molecule type" value="Genomic_DNA"/>
</dbReference>
<reference evidence="2 3" key="1">
    <citation type="submission" date="2014-03" db="EMBL/GenBank/DDBJ databases">
        <title>The draft genome sequence of Thioclava dalianensis DLFJ1-1.</title>
        <authorList>
            <person name="Lai Q."/>
            <person name="Shao Z."/>
        </authorList>
    </citation>
    <scope>NUCLEOTIDE SEQUENCE [LARGE SCALE GENOMIC DNA]</scope>
    <source>
        <strain evidence="2 3">DLFJ1-1</strain>
    </source>
</reference>
<evidence type="ECO:0000313" key="2">
    <source>
        <dbReference type="EMBL" id="KEP69791.1"/>
    </source>
</evidence>
<dbReference type="SUPFAM" id="SSF51126">
    <property type="entry name" value="Pectin lyase-like"/>
    <property type="match status" value="1"/>
</dbReference>
<keyword evidence="3" id="KW-1185">Reference proteome</keyword>
<evidence type="ECO:0000259" key="1">
    <source>
        <dbReference type="Pfam" id="PF12708"/>
    </source>
</evidence>
<sequence length="785" mass="84782">MNVAITQGLDLTPPPFIDGLDQWSSENGTPGSTTYANVANAAFVPADADFGGCMELIKTQSTQKVRAMVRTPILPGTYLRISARIKALSGNLPSVRAAGYAVKSNNAHVGGLIETGPTVALQSYGEVVEVSAIVGTGNRTGVDMPWGLGPDYGYLGIDLTGANGGVVRIDDIQVEDVTDAFLREMLEWVDVRDFGAIGDGVSDDRAAFVAGRQAADGRTIMVSEGHYRIGSSLSLKAPVRFVGTLTMPVAASLALLASFDFPTYADAFGDEEAGFKKALQALFGYTDHNVLDLRGRRVEITAPIRISEIAPDLSTFSNRRILQNGQLNVIEGSAWNDEVVTSQATYAIAQPLQMTNVANIANIPVGAHVTGSGVGREVYVTSKNVGAGTLYLSQPLYREVYVPSKTVGAGPLSLSQPLYGGSGTRNYTFRRYQYVLDFSGMDKLDRFNIANIEALCNGAASFLMLAPQGQMVQIRDSYVVRPKDRAITSIGRGCQDFLIDGCQFLSDEQLTRAQDRKSVVFNANANDVKIRDSRFVRFGTTFVLNGSGHLIVGNHWFQGDEESSGVRVAGLVFTQTNVQSAVTGNYIDNSVIEWTNEHDANPDFGNEYSFGGLTITGNTCVCINVAPWFCWLSIKPYGSGHFIQGLSVANNVFKSLNGPVDRIERVDTSFADLNRARMRNVTFDGNMFNAVNAITQNPVVLEVNQSSAQSVWTVDPSDYLPFAGWARNCQGLVAEGMIRNNAGARVSSMPYVEIEEGSGKTQATINWPEAARGRVQITLRMDTPV</sequence>
<dbReference type="AlphaFoldDB" id="A0A074TDF1"/>
<feature type="domain" description="Rhamnogalacturonase A/B/Epimerase-like pectate lyase" evidence="1">
    <location>
        <begin position="188"/>
        <end position="245"/>
    </location>
</feature>
<dbReference type="InterPro" id="IPR012334">
    <property type="entry name" value="Pectin_lyas_fold"/>
</dbReference>
<dbReference type="STRING" id="1185766.SAMN05216224_101642"/>
<dbReference type="Pfam" id="PF12708">
    <property type="entry name" value="Pect-lyase_RHGA_epim"/>
    <property type="match status" value="1"/>
</dbReference>
<gene>
    <name evidence="2" type="ORF">DL1_01820</name>
</gene>
<dbReference type="Proteomes" id="UP000027725">
    <property type="component" value="Unassembled WGS sequence"/>
</dbReference>